<dbReference type="AlphaFoldDB" id="A0A413IMT7"/>
<comment type="caution">
    <text evidence="2">The sequence shown here is derived from an EMBL/GenBank/DDBJ whole genome shotgun (WGS) entry which is preliminary data.</text>
</comment>
<gene>
    <name evidence="2" type="ORF">DXA50_10410</name>
</gene>
<evidence type="ECO:0000313" key="2">
    <source>
        <dbReference type="EMBL" id="RGY17301.1"/>
    </source>
</evidence>
<evidence type="ECO:0000256" key="1">
    <source>
        <dbReference type="SAM" id="MobiDB-lite"/>
    </source>
</evidence>
<reference evidence="2 3" key="1">
    <citation type="submission" date="2018-08" db="EMBL/GenBank/DDBJ databases">
        <title>A genome reference for cultivated species of the human gut microbiota.</title>
        <authorList>
            <person name="Zou Y."/>
            <person name="Xue W."/>
            <person name="Luo G."/>
        </authorList>
    </citation>
    <scope>NUCLEOTIDE SEQUENCE [LARGE SCALE GENOMIC DNA]</scope>
    <source>
        <strain evidence="2 3">OF02-7</strain>
    </source>
</reference>
<feature type="compositionally biased region" description="Polar residues" evidence="1">
    <location>
        <begin position="38"/>
        <end position="51"/>
    </location>
</feature>
<evidence type="ECO:0000313" key="3">
    <source>
        <dbReference type="Proteomes" id="UP000286063"/>
    </source>
</evidence>
<dbReference type="Proteomes" id="UP000286063">
    <property type="component" value="Unassembled WGS sequence"/>
</dbReference>
<organism evidence="2 3">
    <name type="scientific">Butyricimonas virosa</name>
    <dbReference type="NCBI Taxonomy" id="544645"/>
    <lineage>
        <taxon>Bacteria</taxon>
        <taxon>Pseudomonadati</taxon>
        <taxon>Bacteroidota</taxon>
        <taxon>Bacteroidia</taxon>
        <taxon>Bacteroidales</taxon>
        <taxon>Odoribacteraceae</taxon>
        <taxon>Butyricimonas</taxon>
    </lineage>
</organism>
<proteinExistence type="predicted"/>
<protein>
    <submittedName>
        <fullName evidence="2">Uncharacterized protein</fullName>
    </submittedName>
</protein>
<name>A0A413IMT7_9BACT</name>
<sequence length="62" mass="6703">MEDFEKEIIMKNVANMVAIEAAMGKSVYLGDPGEVKKNSTPPKNMKGNNGSHLIAENPTPSK</sequence>
<dbReference type="EMBL" id="QSCR01000016">
    <property type="protein sequence ID" value="RGY17301.1"/>
    <property type="molecule type" value="Genomic_DNA"/>
</dbReference>
<dbReference type="RefSeq" id="WP_117722452.1">
    <property type="nucleotide sequence ID" value="NZ_CAUGOG010000015.1"/>
</dbReference>
<accession>A0A413IMT7</accession>
<feature type="region of interest" description="Disordered" evidence="1">
    <location>
        <begin position="29"/>
        <end position="62"/>
    </location>
</feature>